<evidence type="ECO:0000256" key="1">
    <source>
        <dbReference type="SAM" id="MobiDB-lite"/>
    </source>
</evidence>
<keyword evidence="3" id="KW-1185">Reference proteome</keyword>
<feature type="region of interest" description="Disordered" evidence="1">
    <location>
        <begin position="194"/>
        <end position="302"/>
    </location>
</feature>
<protein>
    <submittedName>
        <fullName evidence="2">Uncharacterized protein</fullName>
    </submittedName>
</protein>
<reference evidence="2 3" key="1">
    <citation type="submission" date="2013-03" db="EMBL/GenBank/DDBJ databases">
        <title>The Genome Sequence of Capronia coronata CBS 617.96.</title>
        <authorList>
            <consortium name="The Broad Institute Genomics Platform"/>
            <person name="Cuomo C."/>
            <person name="de Hoog S."/>
            <person name="Gorbushina A."/>
            <person name="Walker B."/>
            <person name="Young S.K."/>
            <person name="Zeng Q."/>
            <person name="Gargeya S."/>
            <person name="Fitzgerald M."/>
            <person name="Haas B."/>
            <person name="Abouelleil A."/>
            <person name="Allen A.W."/>
            <person name="Alvarado L."/>
            <person name="Arachchi H.M."/>
            <person name="Berlin A.M."/>
            <person name="Chapman S.B."/>
            <person name="Gainer-Dewar J."/>
            <person name="Goldberg J."/>
            <person name="Griggs A."/>
            <person name="Gujja S."/>
            <person name="Hansen M."/>
            <person name="Howarth C."/>
            <person name="Imamovic A."/>
            <person name="Ireland A."/>
            <person name="Larimer J."/>
            <person name="McCowan C."/>
            <person name="Murphy C."/>
            <person name="Pearson M."/>
            <person name="Poon T.W."/>
            <person name="Priest M."/>
            <person name="Roberts A."/>
            <person name="Saif S."/>
            <person name="Shea T."/>
            <person name="Sisk P."/>
            <person name="Sykes S."/>
            <person name="Wortman J."/>
            <person name="Nusbaum C."/>
            <person name="Birren B."/>
        </authorList>
    </citation>
    <scope>NUCLEOTIDE SEQUENCE [LARGE SCALE GENOMIC DNA]</scope>
    <source>
        <strain evidence="2 3">CBS 617.96</strain>
    </source>
</reference>
<evidence type="ECO:0000313" key="2">
    <source>
        <dbReference type="EMBL" id="EXJ86070.1"/>
    </source>
</evidence>
<proteinExistence type="predicted"/>
<dbReference type="RefSeq" id="XP_007725508.1">
    <property type="nucleotide sequence ID" value="XM_007727318.1"/>
</dbReference>
<gene>
    <name evidence="2" type="ORF">A1O1_06439</name>
</gene>
<organism evidence="2 3">
    <name type="scientific">Capronia coronata CBS 617.96</name>
    <dbReference type="NCBI Taxonomy" id="1182541"/>
    <lineage>
        <taxon>Eukaryota</taxon>
        <taxon>Fungi</taxon>
        <taxon>Dikarya</taxon>
        <taxon>Ascomycota</taxon>
        <taxon>Pezizomycotina</taxon>
        <taxon>Eurotiomycetes</taxon>
        <taxon>Chaetothyriomycetidae</taxon>
        <taxon>Chaetothyriales</taxon>
        <taxon>Herpotrichiellaceae</taxon>
        <taxon>Capronia</taxon>
    </lineage>
</organism>
<accession>W9Y8W1</accession>
<feature type="compositionally biased region" description="Acidic residues" evidence="1">
    <location>
        <begin position="255"/>
        <end position="284"/>
    </location>
</feature>
<feature type="compositionally biased region" description="Basic and acidic residues" evidence="1">
    <location>
        <begin position="389"/>
        <end position="409"/>
    </location>
</feature>
<dbReference type="GeneID" id="19161307"/>
<evidence type="ECO:0000313" key="3">
    <source>
        <dbReference type="Proteomes" id="UP000019484"/>
    </source>
</evidence>
<feature type="region of interest" description="Disordered" evidence="1">
    <location>
        <begin position="385"/>
        <end position="419"/>
    </location>
</feature>
<name>W9Y8W1_9EURO</name>
<sequence length="419" mass="45350">MERIILQGQLQTENRYRQHFFEDICDMMGDLSRGSPLNPYQRRQIIIHVQYYQRSGRELLMRMALENLFRAANLPFNFQFEIVGIEELAQALGIIRINVTVPNFGPGIAGNIGTGTMGQVNQGLGVTGVTGFRNTQPQLGSAPSGITTGNNFNVAFNQGIGQQGLGATGGLAGTSSYGQPVVGVPPPQLAQDITAAGQENAHSSGSGGQAYPQQTGPVPPPSTFLDQQLQDDFDFLFNDDNLAGDDAGTGPAYQYEDEVEGEAEGEGEGEDGSEDEDEDQDPSDPDSCTTTPATKRQKKADKPANPWVFVCDRCGAAKRERRDFTAHQRHGAQRDGFTLDTSVSLNPPTWTGKGDNDTVFRGTMLHAPETADLPKPTNQICMNNLREWQAARERDGHRPKTVQAKEAKKAKGAAASPDP</sequence>
<comment type="caution">
    <text evidence="2">The sequence shown here is derived from an EMBL/GenBank/DDBJ whole genome shotgun (WGS) entry which is preliminary data.</text>
</comment>
<dbReference type="EMBL" id="AMWN01000005">
    <property type="protein sequence ID" value="EXJ86070.1"/>
    <property type="molecule type" value="Genomic_DNA"/>
</dbReference>
<feature type="compositionally biased region" description="Low complexity" evidence="1">
    <location>
        <begin position="235"/>
        <end position="248"/>
    </location>
</feature>
<dbReference type="AlphaFoldDB" id="W9Y8W1"/>
<dbReference type="HOGENOM" id="CLU_655512_0_0_1"/>
<dbReference type="Proteomes" id="UP000019484">
    <property type="component" value="Unassembled WGS sequence"/>
</dbReference>